<protein>
    <recommendedName>
        <fullName evidence="14">Peroxisomal trans-2-enoyl-CoA reductase</fullName>
        <ecNumber evidence="13">1.3.1.38</ecNumber>
    </recommendedName>
</protein>
<evidence type="ECO:0000256" key="12">
    <source>
        <dbReference type="ARBA" id="ARBA00038622"/>
    </source>
</evidence>
<evidence type="ECO:0000256" key="18">
    <source>
        <dbReference type="ARBA" id="ARBA00049251"/>
    </source>
</evidence>
<keyword evidence="7" id="KW-0560">Oxidoreductase</keyword>
<proteinExistence type="predicted"/>
<keyword evidence="5" id="KW-0276">Fatty acid metabolism</keyword>
<keyword evidence="3" id="KW-0444">Lipid biosynthesis</keyword>
<evidence type="ECO:0000256" key="17">
    <source>
        <dbReference type="ARBA" id="ARBA00049108"/>
    </source>
</evidence>
<evidence type="ECO:0000256" key="10">
    <source>
        <dbReference type="ARBA" id="ARBA00023160"/>
    </source>
</evidence>
<comment type="catalytic activity">
    <reaction evidence="15">
        <text>(2E)-dodecenoyl-CoA + NADPH + H(+) = dodecanoyl-CoA + NADP(+)</text>
        <dbReference type="Rhea" id="RHEA:44964"/>
        <dbReference type="ChEBI" id="CHEBI:15378"/>
        <dbReference type="ChEBI" id="CHEBI:57330"/>
        <dbReference type="ChEBI" id="CHEBI:57375"/>
        <dbReference type="ChEBI" id="CHEBI:57783"/>
        <dbReference type="ChEBI" id="CHEBI:58349"/>
    </reaction>
    <physiologicalReaction direction="left-to-right" evidence="15">
        <dbReference type="Rhea" id="RHEA:44965"/>
    </physiologicalReaction>
</comment>
<dbReference type="Pfam" id="PF13561">
    <property type="entry name" value="adh_short_C2"/>
    <property type="match status" value="1"/>
</dbReference>
<dbReference type="InterPro" id="IPR036291">
    <property type="entry name" value="NAD(P)-bd_dom_sf"/>
</dbReference>
<dbReference type="InterPro" id="IPR052388">
    <property type="entry name" value="Peroxisomal_t2-enoyl-CoA_red"/>
</dbReference>
<evidence type="ECO:0000256" key="5">
    <source>
        <dbReference type="ARBA" id="ARBA00022832"/>
    </source>
</evidence>
<dbReference type="RefSeq" id="WP_261793988.1">
    <property type="nucleotide sequence ID" value="NZ_CP022198.1"/>
</dbReference>
<comment type="subunit">
    <text evidence="12">Interacts with PEX5, probably required to target it into peroxisomes.</text>
</comment>
<keyword evidence="4" id="KW-0597">Phosphoprotein</keyword>
<evidence type="ECO:0000256" key="16">
    <source>
        <dbReference type="ARBA" id="ARBA00048686"/>
    </source>
</evidence>
<evidence type="ECO:0000256" key="20">
    <source>
        <dbReference type="ARBA" id="ARBA00049559"/>
    </source>
</evidence>
<evidence type="ECO:0000256" key="6">
    <source>
        <dbReference type="ARBA" id="ARBA00022857"/>
    </source>
</evidence>
<evidence type="ECO:0000256" key="2">
    <source>
        <dbReference type="ARBA" id="ARBA00005189"/>
    </source>
</evidence>
<dbReference type="PRINTS" id="PR00081">
    <property type="entry name" value="GDHRDH"/>
</dbReference>
<dbReference type="PANTHER" id="PTHR24317:SF7">
    <property type="entry name" value="PEROXISOMAL TRANS-2-ENOYL-COA REDUCTASE"/>
    <property type="match status" value="1"/>
</dbReference>
<keyword evidence="6" id="KW-0521">NADP</keyword>
<gene>
    <name evidence="21" type="ORF">CE139_10725</name>
</gene>
<dbReference type="Gene3D" id="3.40.50.720">
    <property type="entry name" value="NAD(P)-binding Rossmann-like Domain"/>
    <property type="match status" value="1"/>
</dbReference>
<dbReference type="Proteomes" id="UP000250579">
    <property type="component" value="Chromosome"/>
</dbReference>
<dbReference type="InterPro" id="IPR002347">
    <property type="entry name" value="SDR_fam"/>
</dbReference>
<sequence>MIPLNQCWCREAVKTMMPNESGAIVTMGLIRVRLCVSHPRRLRGVLAQLTGTLALEAIAHGIRVNAFVVGDVVTNILNRVVGDGPGFLARHGETAPIGRAGQLEEIAEIVALLTSDRASYMVDSMVMADGGMTVTAG</sequence>
<evidence type="ECO:0000313" key="21">
    <source>
        <dbReference type="EMBL" id="AXA66280.1"/>
    </source>
</evidence>
<evidence type="ECO:0000256" key="15">
    <source>
        <dbReference type="ARBA" id="ARBA00047570"/>
    </source>
</evidence>
<comment type="catalytic activity">
    <reaction evidence="18">
        <text>a (2E)-enoyl-CoA + NADPH + H(+) = a 2,3-saturated acyl-CoA + NADP(+)</text>
        <dbReference type="Rhea" id="RHEA:33763"/>
        <dbReference type="ChEBI" id="CHEBI:15378"/>
        <dbReference type="ChEBI" id="CHEBI:57783"/>
        <dbReference type="ChEBI" id="CHEBI:58349"/>
        <dbReference type="ChEBI" id="CHEBI:58856"/>
        <dbReference type="ChEBI" id="CHEBI:65111"/>
        <dbReference type="EC" id="1.3.1.38"/>
    </reaction>
    <physiologicalReaction direction="left-to-right" evidence="18">
        <dbReference type="Rhea" id="RHEA:33764"/>
    </physiologicalReaction>
</comment>
<reference evidence="21 22" key="1">
    <citation type="submission" date="2017-06" db="EMBL/GenBank/DDBJ databases">
        <title>Evolution towards high GC content and high-temperature stress adaptation in endophytic Pseudomonas oryzihabitans impacted its plant-growth promoting traits.</title>
        <authorList>
            <person name="Nascimento F.X."/>
        </authorList>
    </citation>
    <scope>NUCLEOTIDE SEQUENCE [LARGE SCALE GENOMIC DNA]</scope>
    <source>
        <strain evidence="21 22">MS8</strain>
    </source>
</reference>
<dbReference type="PANTHER" id="PTHR24317">
    <property type="entry name" value="PEROXISOMAL TRANS-2-ENOYL-COA REDUCTASE"/>
    <property type="match status" value="1"/>
</dbReference>
<evidence type="ECO:0000256" key="9">
    <source>
        <dbReference type="ARBA" id="ARBA00023140"/>
    </source>
</evidence>
<evidence type="ECO:0000256" key="7">
    <source>
        <dbReference type="ARBA" id="ARBA00023002"/>
    </source>
</evidence>
<dbReference type="GO" id="GO:0006633">
    <property type="term" value="P:fatty acid biosynthetic process"/>
    <property type="evidence" value="ECO:0007669"/>
    <property type="project" value="UniProtKB-KW"/>
</dbReference>
<dbReference type="AlphaFoldDB" id="A0A2Z5AAD5"/>
<evidence type="ECO:0000256" key="1">
    <source>
        <dbReference type="ARBA" id="ARBA00004275"/>
    </source>
</evidence>
<evidence type="ECO:0000313" key="22">
    <source>
        <dbReference type="Proteomes" id="UP000250579"/>
    </source>
</evidence>
<organism evidence="21 22">
    <name type="scientific">Pseudomonas oryzihabitans</name>
    <dbReference type="NCBI Taxonomy" id="47885"/>
    <lineage>
        <taxon>Bacteria</taxon>
        <taxon>Pseudomonadati</taxon>
        <taxon>Pseudomonadota</taxon>
        <taxon>Gammaproteobacteria</taxon>
        <taxon>Pseudomonadales</taxon>
        <taxon>Pseudomonadaceae</taxon>
        <taxon>Pseudomonas</taxon>
    </lineage>
</organism>
<dbReference type="EC" id="1.3.1.38" evidence="13"/>
<comment type="catalytic activity">
    <reaction evidence="17">
        <text>(2E)-hexenoyl-CoA + NADPH + H(+) = hexanoyl-CoA + NADP(+)</text>
        <dbReference type="Rhea" id="RHEA:44956"/>
        <dbReference type="ChEBI" id="CHEBI:15378"/>
        <dbReference type="ChEBI" id="CHEBI:57783"/>
        <dbReference type="ChEBI" id="CHEBI:58349"/>
        <dbReference type="ChEBI" id="CHEBI:62077"/>
        <dbReference type="ChEBI" id="CHEBI:62620"/>
    </reaction>
    <physiologicalReaction direction="left-to-right" evidence="17">
        <dbReference type="Rhea" id="RHEA:44957"/>
    </physiologicalReaction>
</comment>
<comment type="catalytic activity">
    <reaction evidence="20">
        <text>(2E)-octenoyl-CoA + NADPH + H(+) = octanoyl-CoA + NADP(+)</text>
        <dbReference type="Rhea" id="RHEA:44952"/>
        <dbReference type="ChEBI" id="CHEBI:15378"/>
        <dbReference type="ChEBI" id="CHEBI:57386"/>
        <dbReference type="ChEBI" id="CHEBI:57783"/>
        <dbReference type="ChEBI" id="CHEBI:58349"/>
        <dbReference type="ChEBI" id="CHEBI:62242"/>
    </reaction>
    <physiologicalReaction direction="left-to-right" evidence="20">
        <dbReference type="Rhea" id="RHEA:44953"/>
    </physiologicalReaction>
</comment>
<keyword evidence="8" id="KW-0443">Lipid metabolism</keyword>
<evidence type="ECO:0000256" key="13">
    <source>
        <dbReference type="ARBA" id="ARBA00038849"/>
    </source>
</evidence>
<evidence type="ECO:0000256" key="8">
    <source>
        <dbReference type="ARBA" id="ARBA00023098"/>
    </source>
</evidence>
<comment type="catalytic activity">
    <reaction evidence="16">
        <text>(2E)-tetradecenoyl-CoA + NADPH + H(+) = tetradecanoyl-CoA + NADP(+)</text>
        <dbReference type="Rhea" id="RHEA:44968"/>
        <dbReference type="ChEBI" id="CHEBI:15378"/>
        <dbReference type="ChEBI" id="CHEBI:57385"/>
        <dbReference type="ChEBI" id="CHEBI:57783"/>
        <dbReference type="ChEBI" id="CHEBI:58349"/>
        <dbReference type="ChEBI" id="CHEBI:61405"/>
    </reaction>
    <physiologicalReaction direction="left-to-right" evidence="16">
        <dbReference type="Rhea" id="RHEA:44969"/>
    </physiologicalReaction>
</comment>
<evidence type="ECO:0000256" key="3">
    <source>
        <dbReference type="ARBA" id="ARBA00022516"/>
    </source>
</evidence>
<keyword evidence="10" id="KW-0275">Fatty acid biosynthesis</keyword>
<dbReference type="GO" id="GO:0019166">
    <property type="term" value="F:trans-2-enoyl-CoA reductase (NADPH) activity"/>
    <property type="evidence" value="ECO:0007669"/>
    <property type="project" value="UniProtKB-EC"/>
</dbReference>
<dbReference type="SUPFAM" id="SSF51735">
    <property type="entry name" value="NAD(P)-binding Rossmann-fold domains"/>
    <property type="match status" value="1"/>
</dbReference>
<evidence type="ECO:0000256" key="14">
    <source>
        <dbReference type="ARBA" id="ARBA00041063"/>
    </source>
</evidence>
<dbReference type="EMBL" id="CP022198">
    <property type="protein sequence ID" value="AXA66280.1"/>
    <property type="molecule type" value="Genomic_DNA"/>
</dbReference>
<evidence type="ECO:0000256" key="19">
    <source>
        <dbReference type="ARBA" id="ARBA00049386"/>
    </source>
</evidence>
<keyword evidence="9" id="KW-0576">Peroxisome</keyword>
<comment type="subcellular location">
    <subcellularLocation>
        <location evidence="1">Peroxisome</location>
    </subcellularLocation>
</comment>
<comment type="catalytic activity">
    <reaction evidence="19">
        <text>(2E)-decenoyl-CoA + NADPH + H(+) = decanoyl-CoA + NADP(+)</text>
        <dbReference type="Rhea" id="RHEA:44960"/>
        <dbReference type="ChEBI" id="CHEBI:15378"/>
        <dbReference type="ChEBI" id="CHEBI:57783"/>
        <dbReference type="ChEBI" id="CHEBI:58349"/>
        <dbReference type="ChEBI" id="CHEBI:61406"/>
        <dbReference type="ChEBI" id="CHEBI:61430"/>
    </reaction>
    <physiologicalReaction direction="left-to-right" evidence="19">
        <dbReference type="Rhea" id="RHEA:44961"/>
    </physiologicalReaction>
</comment>
<evidence type="ECO:0000256" key="11">
    <source>
        <dbReference type="ARBA" id="ARBA00037124"/>
    </source>
</evidence>
<accession>A0A2Z5AAD5</accession>
<name>A0A2Z5AAD5_9PSED</name>
<evidence type="ECO:0000256" key="4">
    <source>
        <dbReference type="ARBA" id="ARBA00022553"/>
    </source>
</evidence>
<comment type="pathway">
    <text evidence="2">Lipid metabolism.</text>
</comment>
<comment type="function">
    <text evidence="11">Participates in chain elongation of fatty acids. Catalyzes the reduction of trans-2-enoyl-CoAs of varying chain lengths from 6:1 to 16:1, having maximum activity with 10:1 CoA. Has no 2,4-dienoyl-CoA reductase activity.</text>
</comment>